<dbReference type="PANTHER" id="PTHR42878:SF7">
    <property type="entry name" value="SENSOR HISTIDINE KINASE GLRK"/>
    <property type="match status" value="1"/>
</dbReference>
<evidence type="ECO:0000256" key="1">
    <source>
        <dbReference type="ARBA" id="ARBA00000085"/>
    </source>
</evidence>
<keyword evidence="8" id="KW-0812">Transmembrane</keyword>
<dbReference type="PRINTS" id="PR00344">
    <property type="entry name" value="BCTRLSENSOR"/>
</dbReference>
<dbReference type="InterPro" id="IPR050351">
    <property type="entry name" value="BphY/WalK/GraS-like"/>
</dbReference>
<keyword evidence="4" id="KW-0547">Nucleotide-binding</keyword>
<dbReference type="RefSeq" id="WP_311664532.1">
    <property type="nucleotide sequence ID" value="NZ_JAVRHT010000031.1"/>
</dbReference>
<keyword evidence="8" id="KW-0472">Membrane</keyword>
<keyword evidence="8" id="KW-1133">Transmembrane helix</keyword>
<keyword evidence="7" id="KW-0902">Two-component regulatory system</keyword>
<dbReference type="SMART" id="SM00387">
    <property type="entry name" value="HATPase_c"/>
    <property type="match status" value="1"/>
</dbReference>
<protein>
    <recommendedName>
        <fullName evidence="2">histidine kinase</fullName>
        <ecNumber evidence="2">2.7.13.3</ecNumber>
    </recommendedName>
</protein>
<keyword evidence="6 10" id="KW-0067">ATP-binding</keyword>
<dbReference type="Gene3D" id="3.30.565.10">
    <property type="entry name" value="Histidine kinase-like ATPase, C-terminal domain"/>
    <property type="match status" value="1"/>
</dbReference>
<evidence type="ECO:0000256" key="6">
    <source>
        <dbReference type="ARBA" id="ARBA00022840"/>
    </source>
</evidence>
<evidence type="ECO:0000313" key="11">
    <source>
        <dbReference type="Proteomes" id="UP001267426"/>
    </source>
</evidence>
<evidence type="ECO:0000259" key="9">
    <source>
        <dbReference type="PROSITE" id="PS50109"/>
    </source>
</evidence>
<dbReference type="Proteomes" id="UP001267426">
    <property type="component" value="Unassembled WGS sequence"/>
</dbReference>
<dbReference type="PANTHER" id="PTHR42878">
    <property type="entry name" value="TWO-COMPONENT HISTIDINE KINASE"/>
    <property type="match status" value="1"/>
</dbReference>
<comment type="catalytic activity">
    <reaction evidence="1">
        <text>ATP + protein L-histidine = ADP + protein N-phospho-L-histidine.</text>
        <dbReference type="EC" id="2.7.13.3"/>
    </reaction>
</comment>
<reference evidence="10 11" key="1">
    <citation type="submission" date="2023-09" db="EMBL/GenBank/DDBJ databases">
        <authorList>
            <person name="Rey-Velasco X."/>
        </authorList>
    </citation>
    <scope>NUCLEOTIDE SEQUENCE [LARGE SCALE GENOMIC DNA]</scope>
    <source>
        <strain evidence="10 11">F394</strain>
    </source>
</reference>
<sequence>MTLSRVWRRYRVRLVVRLAVLAAAVGGAAALVVRGGAASAGGAAALAAVAVWAGWGAVRAAERPARDVRRFLEGVRYDDVSGRFSAAGGDPLLDALAAAFEEVGGAFRRVRAEREEQAGYLEAVVRHVGVALVAFRAGGEVTIFNLAARRTLGVARPRSLEVLARRAPEAARALADVAPGERSLVRLGGGEGRPQELVAYATRFTVGGEAHTLVSLQDIREELEARELEAWQELSRVLTHEIANSVAPIASLAGTARSLLDRPAPPEGAAPPVLPGAGRGGRLDDVREALGTIERRSRGLVSFVDAYRTLARLPTPRPRVISAAELLGDVATLARASAPGVTVTVDVDPERLEIVADADLVEQALVNLALNAVEAIGARDGEPSGAAGGAVALRAYAGPGGRAVVEVADDGPGLLPEVAERAFVPFFSTKPGGSGIGLALAQRIARLHGGTLAVSSEPDVETTFTLRL</sequence>
<dbReference type="PROSITE" id="PS50109">
    <property type="entry name" value="HIS_KIN"/>
    <property type="match status" value="1"/>
</dbReference>
<evidence type="ECO:0000256" key="2">
    <source>
        <dbReference type="ARBA" id="ARBA00012438"/>
    </source>
</evidence>
<evidence type="ECO:0000313" key="10">
    <source>
        <dbReference type="EMBL" id="MDT0632547.1"/>
    </source>
</evidence>
<accession>A0ABU3BTD4</accession>
<name>A0ABU3BTD4_9BACT</name>
<dbReference type="EMBL" id="JAVRHT010000031">
    <property type="protein sequence ID" value="MDT0632547.1"/>
    <property type="molecule type" value="Genomic_DNA"/>
</dbReference>
<dbReference type="SUPFAM" id="SSF55874">
    <property type="entry name" value="ATPase domain of HSP90 chaperone/DNA topoisomerase II/histidine kinase"/>
    <property type="match status" value="1"/>
</dbReference>
<gene>
    <name evidence="10" type="ORF">RM540_12375</name>
</gene>
<dbReference type="InterPro" id="IPR036890">
    <property type="entry name" value="HATPase_C_sf"/>
</dbReference>
<dbReference type="EC" id="2.7.13.3" evidence="2"/>
<feature type="transmembrane region" description="Helical" evidence="8">
    <location>
        <begin position="40"/>
        <end position="61"/>
    </location>
</feature>
<evidence type="ECO:0000256" key="8">
    <source>
        <dbReference type="SAM" id="Phobius"/>
    </source>
</evidence>
<organism evidence="10 11">
    <name type="scientific">Rubrivirga litoralis</name>
    <dbReference type="NCBI Taxonomy" id="3075598"/>
    <lineage>
        <taxon>Bacteria</taxon>
        <taxon>Pseudomonadati</taxon>
        <taxon>Rhodothermota</taxon>
        <taxon>Rhodothermia</taxon>
        <taxon>Rhodothermales</taxon>
        <taxon>Rubricoccaceae</taxon>
        <taxon>Rubrivirga</taxon>
    </lineage>
</organism>
<dbReference type="InterPro" id="IPR004358">
    <property type="entry name" value="Sig_transdc_His_kin-like_C"/>
</dbReference>
<comment type="caution">
    <text evidence="10">The sequence shown here is derived from an EMBL/GenBank/DDBJ whole genome shotgun (WGS) entry which is preliminary data.</text>
</comment>
<dbReference type="InterPro" id="IPR003594">
    <property type="entry name" value="HATPase_dom"/>
</dbReference>
<keyword evidence="11" id="KW-1185">Reference proteome</keyword>
<dbReference type="GO" id="GO:0005524">
    <property type="term" value="F:ATP binding"/>
    <property type="evidence" value="ECO:0007669"/>
    <property type="project" value="UniProtKB-KW"/>
</dbReference>
<proteinExistence type="predicted"/>
<dbReference type="Pfam" id="PF02518">
    <property type="entry name" value="HATPase_c"/>
    <property type="match status" value="1"/>
</dbReference>
<evidence type="ECO:0000256" key="7">
    <source>
        <dbReference type="ARBA" id="ARBA00023012"/>
    </source>
</evidence>
<keyword evidence="5" id="KW-0418">Kinase</keyword>
<keyword evidence="3" id="KW-0808">Transferase</keyword>
<evidence type="ECO:0000256" key="4">
    <source>
        <dbReference type="ARBA" id="ARBA00022741"/>
    </source>
</evidence>
<evidence type="ECO:0000256" key="5">
    <source>
        <dbReference type="ARBA" id="ARBA00022777"/>
    </source>
</evidence>
<evidence type="ECO:0000256" key="3">
    <source>
        <dbReference type="ARBA" id="ARBA00022679"/>
    </source>
</evidence>
<dbReference type="InterPro" id="IPR005467">
    <property type="entry name" value="His_kinase_dom"/>
</dbReference>
<feature type="domain" description="Histidine kinase" evidence="9">
    <location>
        <begin position="237"/>
        <end position="468"/>
    </location>
</feature>